<dbReference type="AlphaFoldDB" id="A0AAV9UR82"/>
<keyword evidence="2" id="KW-0812">Transmembrane</keyword>
<keyword evidence="2" id="KW-1133">Transmembrane helix</keyword>
<name>A0AAV9UR82_9PEZI</name>
<feature type="compositionally biased region" description="Basic and acidic residues" evidence="1">
    <location>
        <begin position="8"/>
        <end position="21"/>
    </location>
</feature>
<evidence type="ECO:0000256" key="1">
    <source>
        <dbReference type="SAM" id="MobiDB-lite"/>
    </source>
</evidence>
<evidence type="ECO:0000313" key="3">
    <source>
        <dbReference type="EMBL" id="KAK6347108.1"/>
    </source>
</evidence>
<accession>A0AAV9UR82</accession>
<comment type="caution">
    <text evidence="3">The sequence shown here is derived from an EMBL/GenBank/DDBJ whole genome shotgun (WGS) entry which is preliminary data.</text>
</comment>
<feature type="transmembrane region" description="Helical" evidence="2">
    <location>
        <begin position="49"/>
        <end position="70"/>
    </location>
</feature>
<feature type="transmembrane region" description="Helical" evidence="2">
    <location>
        <begin position="97"/>
        <end position="120"/>
    </location>
</feature>
<evidence type="ECO:0008006" key="5">
    <source>
        <dbReference type="Google" id="ProtNLM"/>
    </source>
</evidence>
<gene>
    <name evidence="3" type="ORF">TWF696_007187</name>
</gene>
<feature type="region of interest" description="Disordered" evidence="1">
    <location>
        <begin position="1"/>
        <end position="21"/>
    </location>
</feature>
<keyword evidence="4" id="KW-1185">Reference proteome</keyword>
<feature type="transmembrane region" description="Helical" evidence="2">
    <location>
        <begin position="195"/>
        <end position="219"/>
    </location>
</feature>
<dbReference type="EMBL" id="JAVHNQ010000005">
    <property type="protein sequence ID" value="KAK6347108.1"/>
    <property type="molecule type" value="Genomic_DNA"/>
</dbReference>
<evidence type="ECO:0000313" key="4">
    <source>
        <dbReference type="Proteomes" id="UP001375240"/>
    </source>
</evidence>
<dbReference type="PANTHER" id="PTHR42069">
    <property type="entry name" value="HYPHAL ANASTAMOSIS-8 PROTEIN"/>
    <property type="match status" value="1"/>
</dbReference>
<dbReference type="PANTHER" id="PTHR42069:SF1">
    <property type="entry name" value="MARVEL DOMAIN-CONTAINING PROTEIN"/>
    <property type="match status" value="1"/>
</dbReference>
<reference evidence="3 4" key="1">
    <citation type="submission" date="2019-10" db="EMBL/GenBank/DDBJ databases">
        <authorList>
            <person name="Palmer J.M."/>
        </authorList>
    </citation>
    <scope>NUCLEOTIDE SEQUENCE [LARGE SCALE GENOMIC DNA]</scope>
    <source>
        <strain evidence="3 4">TWF696</strain>
    </source>
</reference>
<feature type="transmembrane region" description="Helical" evidence="2">
    <location>
        <begin position="132"/>
        <end position="156"/>
    </location>
</feature>
<organism evidence="3 4">
    <name type="scientific">Orbilia brochopaga</name>
    <dbReference type="NCBI Taxonomy" id="3140254"/>
    <lineage>
        <taxon>Eukaryota</taxon>
        <taxon>Fungi</taxon>
        <taxon>Dikarya</taxon>
        <taxon>Ascomycota</taxon>
        <taxon>Pezizomycotina</taxon>
        <taxon>Orbiliomycetes</taxon>
        <taxon>Orbiliales</taxon>
        <taxon>Orbiliaceae</taxon>
        <taxon>Orbilia</taxon>
    </lineage>
</organism>
<dbReference type="Proteomes" id="UP001375240">
    <property type="component" value="Unassembled WGS sequence"/>
</dbReference>
<sequence length="257" mass="27939">MSSAYDTIHPDNAESTDFNEKQDIKDVEKVAQLAQKIAKGQKRTNNLRVLERVINLVASGTILGIMGYTLDRLIVTQNQQVNGTGPFGSNPKLWPTYVLTSVSGITFLFNLSVLIAYCCGRRAADKVASGSTYVRLLSPIGHLIVWGTTAGSFNIASNGQDVWGFSCSDKPADVAIQQQFEKVINYDLLCKTNTVSAYTSIGTAAFAAIGVVLWIIITVHTRGQVKAQRKLDAARRFESIRTSGPAPYSSKPYAGKQ</sequence>
<keyword evidence="2" id="KW-0472">Membrane</keyword>
<protein>
    <recommendedName>
        <fullName evidence="5">MARVEL domain-containing protein</fullName>
    </recommendedName>
</protein>
<evidence type="ECO:0000256" key="2">
    <source>
        <dbReference type="SAM" id="Phobius"/>
    </source>
</evidence>
<proteinExistence type="predicted"/>